<keyword evidence="2" id="KW-0614">Plasmid</keyword>
<organism evidence="2">
    <name type="scientific">Aliarcobacter butzleri</name>
    <dbReference type="NCBI Taxonomy" id="28197"/>
    <lineage>
        <taxon>Bacteria</taxon>
        <taxon>Pseudomonadati</taxon>
        <taxon>Campylobacterota</taxon>
        <taxon>Epsilonproteobacteria</taxon>
        <taxon>Campylobacterales</taxon>
        <taxon>Arcobacteraceae</taxon>
        <taxon>Aliarcobacter</taxon>
    </lineage>
</organism>
<dbReference type="EMBL" id="KF740633">
    <property type="protein sequence ID" value="AHG28792.1"/>
    <property type="molecule type" value="Genomic_DNA"/>
</dbReference>
<feature type="coiled-coil region" evidence="1">
    <location>
        <begin position="222"/>
        <end position="265"/>
    </location>
</feature>
<evidence type="ECO:0000256" key="1">
    <source>
        <dbReference type="SAM" id="Coils"/>
    </source>
</evidence>
<proteinExistence type="predicted"/>
<geneLocation type="plasmid" evidence="2">
    <name>AB-1163-LD</name>
</geneLocation>
<dbReference type="AlphaFoldDB" id="W0M022"/>
<keyword evidence="1" id="KW-0175">Coiled coil</keyword>
<dbReference type="Gene3D" id="3.30.930.30">
    <property type="match status" value="1"/>
</dbReference>
<accession>W0M022</accession>
<sequence>MRKGTFSVQTANPNSAKHNSRELAPKYLIDTSAKNYYELLKKDDDFILEAQAIYKEKIKQTMQKKQVENLIQETVLTLQPNQDEKDVKDLFKKLNQKYGGHELLEVAIHRDEGYFLKDDIAYYPTKNILNKNGDWYVCSDNSIKKPKQDDFDRIVNIDEFEKVYNYHAHAKFSMFDRETGKTARMQKKDMSERIKFVSDELGLLFAPDQETSRIKKSVNLVKDEHLARARELEAQKELKQELAKAKDLQEINKKLREELKEIGASRADYAQLEALNKSLMEKVKARDLTILELNKK</sequence>
<name>W0M022_9BACT</name>
<dbReference type="RefSeq" id="WP_032071932.1">
    <property type="nucleotide sequence ID" value="NC_025125.1"/>
</dbReference>
<reference evidence="2" key="1">
    <citation type="journal article" date="2014" name="PLoS ONE">
        <title>Presence and analysis of plasmids in human and animal associated arcobacter species.</title>
        <authorList>
            <person name="Douidah L."/>
            <person name="De Zutter L."/>
            <person name="Van Nieuwerburgh F."/>
            <person name="Deforce D."/>
            <person name="Ingmer H."/>
            <person name="Vandenberg O."/>
            <person name="Van den Abeele A.M."/>
            <person name="Houf K."/>
        </authorList>
    </citation>
    <scope>NUCLEOTIDE SEQUENCE</scope>
    <source>
        <strain evidence="2">AC1163</strain>
        <plasmid evidence="2">AB-1163-LD</plasmid>
    </source>
</reference>
<protein>
    <submittedName>
        <fullName evidence="2">Mobilization protein</fullName>
    </submittedName>
</protein>
<evidence type="ECO:0000313" key="2">
    <source>
        <dbReference type="EMBL" id="AHG28792.1"/>
    </source>
</evidence>